<proteinExistence type="predicted"/>
<evidence type="ECO:0000313" key="1">
    <source>
        <dbReference type="EMBL" id="DAD74069.1"/>
    </source>
</evidence>
<protein>
    <submittedName>
        <fullName evidence="1">Uncharacterized protein</fullName>
    </submittedName>
</protein>
<dbReference type="EMBL" id="BK014751">
    <property type="protein sequence ID" value="DAD74069.1"/>
    <property type="molecule type" value="Genomic_DNA"/>
</dbReference>
<accession>A0A8S5LVI3</accession>
<reference evidence="1" key="1">
    <citation type="journal article" date="2021" name="Proc. Natl. Acad. Sci. U.S.A.">
        <title>A Catalog of Tens of Thousands of Viruses from Human Metagenomes Reveals Hidden Associations with Chronic Diseases.</title>
        <authorList>
            <person name="Tisza M.J."/>
            <person name="Buck C.B."/>
        </authorList>
    </citation>
    <scope>NUCLEOTIDE SEQUENCE</scope>
    <source>
        <strain evidence="1">Ctoyw14</strain>
    </source>
</reference>
<sequence length="79" mass="9110">MKKRNITPLDFYRMCYTLPPDLQVGIYGSHTTSRIWHGEFRSMPLAYRDATIDSMGIFAAESKIAEITFTIQEGTIKYD</sequence>
<organism evidence="1">
    <name type="scientific">Podoviridae sp. ctoyw14</name>
    <dbReference type="NCBI Taxonomy" id="2826578"/>
    <lineage>
        <taxon>Viruses</taxon>
        <taxon>Duplodnaviria</taxon>
        <taxon>Heunggongvirae</taxon>
        <taxon>Uroviricota</taxon>
        <taxon>Caudoviricetes</taxon>
    </lineage>
</organism>
<name>A0A8S5LVI3_9CAUD</name>